<feature type="transmembrane region" description="Helical" evidence="8">
    <location>
        <begin position="400"/>
        <end position="419"/>
    </location>
</feature>
<dbReference type="Pfam" id="PF02687">
    <property type="entry name" value="FtsX"/>
    <property type="match status" value="1"/>
</dbReference>
<feature type="transmembrane region" description="Helical" evidence="8">
    <location>
        <begin position="39"/>
        <end position="65"/>
    </location>
</feature>
<feature type="domain" description="ABC3 transporter permease C-terminal" evidence="9">
    <location>
        <begin position="297"/>
        <end position="429"/>
    </location>
</feature>
<accession>F5S4L6</accession>
<feature type="transmembrane region" description="Helical" evidence="8">
    <location>
        <begin position="337"/>
        <end position="365"/>
    </location>
</feature>
<dbReference type="EMBL" id="AFHS01000004">
    <property type="protein sequence ID" value="EGK12150.1"/>
    <property type="molecule type" value="Genomic_DNA"/>
</dbReference>
<dbReference type="STRING" id="504.KKKWG1_2153"/>
<comment type="subcellular location">
    <subcellularLocation>
        <location evidence="1">Cell membrane</location>
        <topology evidence="1">Multi-pass membrane protein</topology>
    </subcellularLocation>
</comment>
<evidence type="ECO:0000256" key="4">
    <source>
        <dbReference type="ARBA" id="ARBA00022475"/>
    </source>
</evidence>
<keyword evidence="3" id="KW-0813">Transport</keyword>
<evidence type="ECO:0000256" key="1">
    <source>
        <dbReference type="ARBA" id="ARBA00004651"/>
    </source>
</evidence>
<organism evidence="11 12">
    <name type="scientific">Kingella kingae ATCC 23330</name>
    <dbReference type="NCBI Taxonomy" id="887327"/>
    <lineage>
        <taxon>Bacteria</taxon>
        <taxon>Pseudomonadati</taxon>
        <taxon>Pseudomonadota</taxon>
        <taxon>Betaproteobacteria</taxon>
        <taxon>Neisseriales</taxon>
        <taxon>Neisseriaceae</taxon>
        <taxon>Kingella</taxon>
    </lineage>
</organism>
<dbReference type="HOGENOM" id="CLU_000604_8_1_4"/>
<evidence type="ECO:0000259" key="10">
    <source>
        <dbReference type="Pfam" id="PF12704"/>
    </source>
</evidence>
<keyword evidence="4" id="KW-1003">Cell membrane</keyword>
<evidence type="ECO:0000256" key="2">
    <source>
        <dbReference type="ARBA" id="ARBA00005236"/>
    </source>
</evidence>
<dbReference type="InterPro" id="IPR051447">
    <property type="entry name" value="Lipoprotein-release_system"/>
</dbReference>
<keyword evidence="6 8" id="KW-1133">Transmembrane helix</keyword>
<dbReference type="PANTHER" id="PTHR30489:SF0">
    <property type="entry name" value="LIPOPROTEIN-RELEASING SYSTEM TRANSMEMBRANE PROTEIN LOLE"/>
    <property type="match status" value="1"/>
</dbReference>
<dbReference type="GO" id="GO:0098797">
    <property type="term" value="C:plasma membrane protein complex"/>
    <property type="evidence" value="ECO:0007669"/>
    <property type="project" value="TreeGrafter"/>
</dbReference>
<keyword evidence="5 8" id="KW-0812">Transmembrane</keyword>
<dbReference type="InterPro" id="IPR011925">
    <property type="entry name" value="LolCE_TM"/>
</dbReference>
<evidence type="ECO:0000256" key="7">
    <source>
        <dbReference type="ARBA" id="ARBA00023136"/>
    </source>
</evidence>
<gene>
    <name evidence="11" type="primary">lolC</name>
    <name evidence="11" type="ORF">HMPREF0476_0149</name>
</gene>
<evidence type="ECO:0000256" key="3">
    <source>
        <dbReference type="ARBA" id="ARBA00022448"/>
    </source>
</evidence>
<comment type="similarity">
    <text evidence="2">Belongs to the ABC-4 integral membrane protein family. LolC/E subfamily.</text>
</comment>
<keyword evidence="7 8" id="KW-0472">Membrane</keyword>
<evidence type="ECO:0000256" key="6">
    <source>
        <dbReference type="ARBA" id="ARBA00022989"/>
    </source>
</evidence>
<dbReference type="InterPro" id="IPR025857">
    <property type="entry name" value="MacB_PCD"/>
</dbReference>
<dbReference type="NCBIfam" id="TIGR02212">
    <property type="entry name" value="lolCE"/>
    <property type="match status" value="1"/>
</dbReference>
<evidence type="ECO:0000259" key="9">
    <source>
        <dbReference type="Pfam" id="PF02687"/>
    </source>
</evidence>
<dbReference type="InterPro" id="IPR003838">
    <property type="entry name" value="ABC3_permease_C"/>
</dbReference>
<sequence>MTAISDCTKISTKKGSLHMVSLETWIGLRYLRAKKRSGFMSFISVMSIVGIALGVIALIVVLSVVNGFQKEIRGQLLNIAPHAEVGHIVTGKNATQTWQSLQQKFAGKPQVLATAPYVAGQGLIANSGEVRGIQLRGILPEQEKSVVDFANKMSAGSFEDLKADEFSIILGSGLAQILGAEVGGKVTVITPEGNVTPAGVVPRLKQFSVVGIVKTGVDEADNSMALIHLADAQKLYRLDDAMIGLRLKLADPQNAPAVMQTLLPESERTNLWTQNWTDNNRSYFNAVEMEKRMLTLLLTCIIVVAVFNLVSSLVMAVNEKQSDIAILRTLGLSPRGVMKIFVVQGMVSGVLGTLTGLVLGLLLAWKIGAIIAQIEQWFGVQFVSSQVYFINYLPSDIQTSDVIGVVSISLILSLLATLYPSWSASRTQPAEALRYE</sequence>
<reference evidence="11 12" key="1">
    <citation type="submission" date="2011-04" db="EMBL/GenBank/DDBJ databases">
        <authorList>
            <person name="Muzny D."/>
            <person name="Qin X."/>
            <person name="Deng J."/>
            <person name="Jiang H."/>
            <person name="Liu Y."/>
            <person name="Qu J."/>
            <person name="Song X.-Z."/>
            <person name="Zhang L."/>
            <person name="Thornton R."/>
            <person name="Coyle M."/>
            <person name="Francisco L."/>
            <person name="Jackson L."/>
            <person name="Javaid M."/>
            <person name="Korchina V."/>
            <person name="Kovar C."/>
            <person name="Mata R."/>
            <person name="Mathew T."/>
            <person name="Ngo R."/>
            <person name="Nguyen L."/>
            <person name="Nguyen N."/>
            <person name="Okwuonu G."/>
            <person name="Ongeri F."/>
            <person name="Pham C."/>
            <person name="Simmons D."/>
            <person name="Wilczek-Boney K."/>
            <person name="Hale W."/>
            <person name="Jakkamsetti A."/>
            <person name="Pham P."/>
            <person name="Ruth R."/>
            <person name="San Lucas F."/>
            <person name="Warren J."/>
            <person name="Zhang J."/>
            <person name="Zhao Z."/>
            <person name="Zhou C."/>
            <person name="Zhu D."/>
            <person name="Lee S."/>
            <person name="Bess C."/>
            <person name="Blankenburg K."/>
            <person name="Forbes L."/>
            <person name="Fu Q."/>
            <person name="Gubbala S."/>
            <person name="Hirani K."/>
            <person name="Jayaseelan J.C."/>
            <person name="Lara F."/>
            <person name="Munidasa M."/>
            <person name="Palculict T."/>
            <person name="Patil S."/>
            <person name="Pu L.-L."/>
            <person name="Saada N."/>
            <person name="Tang L."/>
            <person name="Weissenberger G."/>
            <person name="Zhu Y."/>
            <person name="Hemphill L."/>
            <person name="Shang Y."/>
            <person name="Youmans B."/>
            <person name="Ayvaz T."/>
            <person name="Ross M."/>
            <person name="Santibanez J."/>
            <person name="Aqrawi P."/>
            <person name="Gross S."/>
            <person name="Joshi V."/>
            <person name="Fowler G."/>
            <person name="Nazareth L."/>
            <person name="Reid J."/>
            <person name="Worley K."/>
            <person name="Petrosino J."/>
            <person name="Highlander S."/>
            <person name="Gibbs R."/>
        </authorList>
    </citation>
    <scope>NUCLEOTIDE SEQUENCE [LARGE SCALE GENOMIC DNA]</scope>
    <source>
        <strain evidence="11 12">ATCC 23330</strain>
    </source>
</reference>
<dbReference type="eggNOG" id="COG4591">
    <property type="taxonomic scope" value="Bacteria"/>
</dbReference>
<name>F5S4L6_KINKI</name>
<evidence type="ECO:0000313" key="11">
    <source>
        <dbReference type="EMBL" id="EGK12150.1"/>
    </source>
</evidence>
<dbReference type="PANTHER" id="PTHR30489">
    <property type="entry name" value="LIPOPROTEIN-RELEASING SYSTEM TRANSMEMBRANE PROTEIN LOLE"/>
    <property type="match status" value="1"/>
</dbReference>
<dbReference type="Proteomes" id="UP000004207">
    <property type="component" value="Unassembled WGS sequence"/>
</dbReference>
<feature type="transmembrane region" description="Helical" evidence="8">
    <location>
        <begin position="294"/>
        <end position="317"/>
    </location>
</feature>
<evidence type="ECO:0000256" key="5">
    <source>
        <dbReference type="ARBA" id="ARBA00022692"/>
    </source>
</evidence>
<proteinExistence type="inferred from homology"/>
<dbReference type="GO" id="GO:0044874">
    <property type="term" value="P:lipoprotein localization to outer membrane"/>
    <property type="evidence" value="ECO:0007669"/>
    <property type="project" value="TreeGrafter"/>
</dbReference>
<keyword evidence="12" id="KW-1185">Reference proteome</keyword>
<evidence type="ECO:0000256" key="8">
    <source>
        <dbReference type="SAM" id="Phobius"/>
    </source>
</evidence>
<dbReference type="GO" id="GO:0042953">
    <property type="term" value="P:lipoprotein transport"/>
    <property type="evidence" value="ECO:0007669"/>
    <property type="project" value="InterPro"/>
</dbReference>
<dbReference type="Pfam" id="PF12704">
    <property type="entry name" value="MacB_PCD"/>
    <property type="match status" value="1"/>
</dbReference>
<protein>
    <submittedName>
        <fullName evidence="11">Lipoprotein ABC superfamily ATP binding cassette transporter, membrane protein</fullName>
    </submittedName>
</protein>
<feature type="domain" description="MacB-like periplasmic core" evidence="10">
    <location>
        <begin position="44"/>
        <end position="261"/>
    </location>
</feature>
<keyword evidence="11" id="KW-0449">Lipoprotein</keyword>
<dbReference type="AlphaFoldDB" id="F5S4L6"/>
<comment type="caution">
    <text evidence="11">The sequence shown here is derived from an EMBL/GenBank/DDBJ whole genome shotgun (WGS) entry which is preliminary data.</text>
</comment>
<evidence type="ECO:0000313" key="12">
    <source>
        <dbReference type="Proteomes" id="UP000004207"/>
    </source>
</evidence>